<evidence type="ECO:0000256" key="2">
    <source>
        <dbReference type="SAM" id="MobiDB-lite"/>
    </source>
</evidence>
<proteinExistence type="predicted"/>
<keyword evidence="1" id="KW-0863">Zinc-finger</keyword>
<dbReference type="Proteomes" id="UP000515211">
    <property type="component" value="Chromosome 4"/>
</dbReference>
<accession>A0A6P4CWS2</accession>
<gene>
    <name evidence="5" type="primary">LOC107482535</name>
</gene>
<keyword evidence="1" id="KW-0479">Metal-binding</keyword>
<reference evidence="5" key="2">
    <citation type="submission" date="2025-08" db="UniProtKB">
        <authorList>
            <consortium name="RefSeq"/>
        </authorList>
    </citation>
    <scope>IDENTIFICATION</scope>
    <source>
        <tissue evidence="5">Whole plant</tissue>
    </source>
</reference>
<feature type="compositionally biased region" description="Basic and acidic residues" evidence="2">
    <location>
        <begin position="222"/>
        <end position="235"/>
    </location>
</feature>
<evidence type="ECO:0000256" key="1">
    <source>
        <dbReference type="PROSITE-ProRule" id="PRU00047"/>
    </source>
</evidence>
<dbReference type="PROSITE" id="PS50158">
    <property type="entry name" value="ZF_CCHC"/>
    <property type="match status" value="1"/>
</dbReference>
<sequence>MVAEDYMLEEVSEDGAGRAASFNPKPEFEVSLADYDEWCRPWKLSLIVKVFGKNIGFRSMDSWVHRFWSKNGDVKVIDLTGEFFLVRFDNEGDYKQALFEGSWQVAGHYLLVQRWRPLFQPSEDAMQKLAVWVRIPELSVELYTYHFLWRAGGKIGTMLKIDQTTSIHSRGKFARLCVEVDLQNQLVPAIKVLGKEFKVEYEGLHLICFGCGKYGHRIDGCPESRRPEKESREATMEGSKVLGDPRDATMAIILDKSNLIVPYPSQLSPNVLEQNPVAQGISNLMARADSSGVFGPWMLAKKPQRRFNRSNSNVRTSIQTGNPIGSGSRFQSLEYVEQEESNMEAHVHKEGFLSNKHSVQAEKTKKLELPKQTSSSKSRLAGPKSTSKTQEGRSSREKEGGAKSTEESLVKGKEVVDGVSKVNLERKDTEY</sequence>
<dbReference type="PANTHER" id="PTHR31286">
    <property type="entry name" value="GLYCINE-RICH CELL WALL STRUCTURAL PROTEIN 1.8-LIKE"/>
    <property type="match status" value="1"/>
</dbReference>
<dbReference type="Pfam" id="PF14111">
    <property type="entry name" value="DUF4283"/>
    <property type="match status" value="1"/>
</dbReference>
<dbReference type="RefSeq" id="XP_015958558.1">
    <property type="nucleotide sequence ID" value="XM_016103072.1"/>
</dbReference>
<evidence type="ECO:0000259" key="3">
    <source>
        <dbReference type="PROSITE" id="PS50158"/>
    </source>
</evidence>
<feature type="compositionally biased region" description="Basic and acidic residues" evidence="2">
    <location>
        <begin position="390"/>
        <end position="416"/>
    </location>
</feature>
<protein>
    <submittedName>
        <fullName evidence="5">Uncharacterized protein LOC107482535</fullName>
    </submittedName>
</protein>
<organism evidence="4 5">
    <name type="scientific">Arachis duranensis</name>
    <name type="common">Wild peanut</name>
    <dbReference type="NCBI Taxonomy" id="130453"/>
    <lineage>
        <taxon>Eukaryota</taxon>
        <taxon>Viridiplantae</taxon>
        <taxon>Streptophyta</taxon>
        <taxon>Embryophyta</taxon>
        <taxon>Tracheophyta</taxon>
        <taxon>Spermatophyta</taxon>
        <taxon>Magnoliopsida</taxon>
        <taxon>eudicotyledons</taxon>
        <taxon>Gunneridae</taxon>
        <taxon>Pentapetalae</taxon>
        <taxon>rosids</taxon>
        <taxon>fabids</taxon>
        <taxon>Fabales</taxon>
        <taxon>Fabaceae</taxon>
        <taxon>Papilionoideae</taxon>
        <taxon>50 kb inversion clade</taxon>
        <taxon>dalbergioids sensu lato</taxon>
        <taxon>Dalbergieae</taxon>
        <taxon>Pterocarpus clade</taxon>
        <taxon>Arachis</taxon>
    </lineage>
</organism>
<dbReference type="GO" id="GO:0003676">
    <property type="term" value="F:nucleic acid binding"/>
    <property type="evidence" value="ECO:0007669"/>
    <property type="project" value="InterPro"/>
</dbReference>
<reference evidence="4" key="1">
    <citation type="journal article" date="2016" name="Nat. Genet.">
        <title>The genome sequences of Arachis duranensis and Arachis ipaensis, the diploid ancestors of cultivated peanut.</title>
        <authorList>
            <person name="Bertioli D.J."/>
            <person name="Cannon S.B."/>
            <person name="Froenicke L."/>
            <person name="Huang G."/>
            <person name="Farmer A.D."/>
            <person name="Cannon E.K."/>
            <person name="Liu X."/>
            <person name="Gao D."/>
            <person name="Clevenger J."/>
            <person name="Dash S."/>
            <person name="Ren L."/>
            <person name="Moretzsohn M.C."/>
            <person name="Shirasawa K."/>
            <person name="Huang W."/>
            <person name="Vidigal B."/>
            <person name="Abernathy B."/>
            <person name="Chu Y."/>
            <person name="Niederhuth C.E."/>
            <person name="Umale P."/>
            <person name="Araujo A.C."/>
            <person name="Kozik A."/>
            <person name="Kim K.D."/>
            <person name="Burow M.D."/>
            <person name="Varshney R.K."/>
            <person name="Wang X."/>
            <person name="Zhang X."/>
            <person name="Barkley N."/>
            <person name="Guimaraes P.M."/>
            <person name="Isobe S."/>
            <person name="Guo B."/>
            <person name="Liao B."/>
            <person name="Stalker H.T."/>
            <person name="Schmitz R.J."/>
            <person name="Scheffler B.E."/>
            <person name="Leal-Bertioli S.C."/>
            <person name="Xun X."/>
            <person name="Jackson S.A."/>
            <person name="Michelmore R."/>
            <person name="Ozias-Akins P."/>
        </authorList>
    </citation>
    <scope>NUCLEOTIDE SEQUENCE [LARGE SCALE GENOMIC DNA]</scope>
    <source>
        <strain evidence="4">cv. V14167</strain>
    </source>
</reference>
<dbReference type="InterPro" id="IPR040256">
    <property type="entry name" value="At4g02000-like"/>
</dbReference>
<dbReference type="AlphaFoldDB" id="A0A6P4CWS2"/>
<feature type="domain" description="CCHC-type" evidence="3">
    <location>
        <begin position="208"/>
        <end position="223"/>
    </location>
</feature>
<dbReference type="GO" id="GO:0008270">
    <property type="term" value="F:zinc ion binding"/>
    <property type="evidence" value="ECO:0007669"/>
    <property type="project" value="UniProtKB-KW"/>
</dbReference>
<dbReference type="InterPro" id="IPR025558">
    <property type="entry name" value="DUF4283"/>
</dbReference>
<dbReference type="PANTHER" id="PTHR31286:SF99">
    <property type="entry name" value="DUF4283 DOMAIN-CONTAINING PROTEIN"/>
    <property type="match status" value="1"/>
</dbReference>
<feature type="compositionally biased region" description="Polar residues" evidence="2">
    <location>
        <begin position="371"/>
        <end position="389"/>
    </location>
</feature>
<feature type="region of interest" description="Disordered" evidence="2">
    <location>
        <begin position="304"/>
        <end position="329"/>
    </location>
</feature>
<feature type="compositionally biased region" description="Basic and acidic residues" evidence="2">
    <location>
        <begin position="359"/>
        <end position="369"/>
    </location>
</feature>
<dbReference type="OrthoDB" id="1001863at2759"/>
<dbReference type="GeneID" id="107482535"/>
<keyword evidence="4" id="KW-1185">Reference proteome</keyword>
<keyword evidence="1" id="KW-0862">Zinc</keyword>
<name>A0A6P4CWS2_ARADU</name>
<evidence type="ECO:0000313" key="5">
    <source>
        <dbReference type="RefSeq" id="XP_015958558.1"/>
    </source>
</evidence>
<feature type="region of interest" description="Disordered" evidence="2">
    <location>
        <begin position="350"/>
        <end position="431"/>
    </location>
</feature>
<feature type="compositionally biased region" description="Polar residues" evidence="2">
    <location>
        <begin position="309"/>
        <end position="329"/>
    </location>
</feature>
<evidence type="ECO:0000313" key="4">
    <source>
        <dbReference type="Proteomes" id="UP000515211"/>
    </source>
</evidence>
<dbReference type="KEGG" id="adu:107482535"/>
<dbReference type="InterPro" id="IPR001878">
    <property type="entry name" value="Znf_CCHC"/>
</dbReference>
<feature type="region of interest" description="Disordered" evidence="2">
    <location>
        <begin position="222"/>
        <end position="241"/>
    </location>
</feature>